<feature type="region of interest" description="Disordered" evidence="4">
    <location>
        <begin position="1"/>
        <end position="25"/>
    </location>
</feature>
<feature type="compositionally biased region" description="Basic and acidic residues" evidence="4">
    <location>
        <begin position="428"/>
        <end position="440"/>
    </location>
</feature>
<organism evidence="6">
    <name type="scientific">Schistosoma haematobium</name>
    <name type="common">Blood fluke</name>
    <dbReference type="NCBI Taxonomy" id="6185"/>
    <lineage>
        <taxon>Eukaryota</taxon>
        <taxon>Metazoa</taxon>
        <taxon>Spiralia</taxon>
        <taxon>Lophotrochozoa</taxon>
        <taxon>Platyhelminthes</taxon>
        <taxon>Trematoda</taxon>
        <taxon>Digenea</taxon>
        <taxon>Strigeidida</taxon>
        <taxon>Schistosomatoidea</taxon>
        <taxon>Schistosomatidae</taxon>
        <taxon>Schistosoma</taxon>
    </lineage>
</organism>
<evidence type="ECO:0000259" key="5">
    <source>
        <dbReference type="PROSITE" id="PS50250"/>
    </source>
</evidence>
<dbReference type="InterPro" id="IPR050756">
    <property type="entry name" value="CSN3"/>
</dbReference>
<dbReference type="Pfam" id="PF08375">
    <property type="entry name" value="Rpn3_C"/>
    <property type="match status" value="1"/>
</dbReference>
<dbReference type="InterPro" id="IPR000717">
    <property type="entry name" value="PCI_dom"/>
</dbReference>
<dbReference type="AlphaFoldDB" id="A0A095A4Q8"/>
<dbReference type="GO" id="GO:0006511">
    <property type="term" value="P:ubiquitin-dependent protein catabolic process"/>
    <property type="evidence" value="ECO:0007669"/>
    <property type="project" value="TreeGrafter"/>
</dbReference>
<dbReference type="GO" id="GO:0042176">
    <property type="term" value="P:regulation of protein catabolic process"/>
    <property type="evidence" value="ECO:0007669"/>
    <property type="project" value="InterPro"/>
</dbReference>
<dbReference type="STRING" id="6185.A0A095A4Q8"/>
<dbReference type="EMBL" id="KL252146">
    <property type="protein sequence ID" value="KGB41827.1"/>
    <property type="molecule type" value="Genomic_DNA"/>
</dbReference>
<dbReference type="SMART" id="SM00088">
    <property type="entry name" value="PINT"/>
    <property type="match status" value="1"/>
</dbReference>
<feature type="region of interest" description="Disordered" evidence="4">
    <location>
        <begin position="428"/>
        <end position="449"/>
    </location>
</feature>
<proteinExistence type="inferred from homology"/>
<feature type="domain" description="PCI" evidence="5">
    <location>
        <begin position="220"/>
        <end position="399"/>
    </location>
</feature>
<dbReference type="GO" id="GO:0030234">
    <property type="term" value="F:enzyme regulator activity"/>
    <property type="evidence" value="ECO:0007669"/>
    <property type="project" value="InterPro"/>
</dbReference>
<gene>
    <name evidence="6" type="ORF">MS3_10378</name>
</gene>
<dbReference type="PANTHER" id="PTHR10758:SF2">
    <property type="entry name" value="26S PROTEASOME NON-ATPASE REGULATORY SUBUNIT 3"/>
    <property type="match status" value="1"/>
</dbReference>
<dbReference type="Gene3D" id="1.25.40.570">
    <property type="match status" value="1"/>
</dbReference>
<dbReference type="PROSITE" id="PS50250">
    <property type="entry name" value="PCI"/>
    <property type="match status" value="1"/>
</dbReference>
<name>A0A095A4Q8_SCHHA</name>
<dbReference type="InterPro" id="IPR036390">
    <property type="entry name" value="WH_DNA-bd_sf"/>
</dbReference>
<evidence type="ECO:0000256" key="1">
    <source>
        <dbReference type="ARBA" id="ARBA00007912"/>
    </source>
</evidence>
<comment type="similarity">
    <text evidence="1">Belongs to the proteasome subunit S3 family.</text>
</comment>
<dbReference type="InterPro" id="IPR013586">
    <property type="entry name" value="PSMD3_C"/>
</dbReference>
<protein>
    <recommendedName>
        <fullName evidence="3">26S proteasome regulatory subunit RPN3</fullName>
    </recommendedName>
</protein>
<dbReference type="Pfam" id="PF25573">
    <property type="entry name" value="TPR_PSMD3_N"/>
    <property type="match status" value="2"/>
</dbReference>
<dbReference type="SMART" id="SM00753">
    <property type="entry name" value="PAM"/>
    <property type="match status" value="1"/>
</dbReference>
<accession>A0A095A4Q8</accession>
<dbReference type="SUPFAM" id="SSF46785">
    <property type="entry name" value="Winged helix' DNA-binding domain"/>
    <property type="match status" value="1"/>
</dbReference>
<reference evidence="6" key="1">
    <citation type="journal article" date="2012" name="Nat. Genet.">
        <title>Whole-genome sequence of Schistosoma haematobium.</title>
        <authorList>
            <person name="Young N.D."/>
            <person name="Jex A.R."/>
            <person name="Li B."/>
            <person name="Liu S."/>
            <person name="Yang L."/>
            <person name="Xiong Z."/>
            <person name="Li Y."/>
            <person name="Cantacessi C."/>
            <person name="Hall R.S."/>
            <person name="Xu X."/>
            <person name="Chen F."/>
            <person name="Wu X."/>
            <person name="Zerlotini A."/>
            <person name="Oliveira G."/>
            <person name="Hofmann A."/>
            <person name="Zhang G."/>
            <person name="Fang X."/>
            <person name="Kang Y."/>
            <person name="Campbell B.E."/>
            <person name="Loukas A."/>
            <person name="Ranganathan S."/>
            <person name="Rollinson D."/>
            <person name="Rinaldi G."/>
            <person name="Brindley P.J."/>
            <person name="Yang H."/>
            <person name="Wang J."/>
            <person name="Wang J."/>
            <person name="Gasser R.B."/>
        </authorList>
    </citation>
    <scope>NUCLEOTIDE SEQUENCE [LARGE SCALE GENOMIC DNA]</scope>
</reference>
<evidence type="ECO:0000256" key="4">
    <source>
        <dbReference type="SAM" id="MobiDB-lite"/>
    </source>
</evidence>
<evidence type="ECO:0000256" key="3">
    <source>
        <dbReference type="ARBA" id="ARBA00075103"/>
    </source>
</evidence>
<sequence>MKSGTQQLPENDMGPLAASDKLMDGSPSENLKDADELLLEDIRDQIRYIEKSVMTKEIYYMTRVVRGLSGVRRRLNCNILRGLMQGYFPNPSPQKTYFLEFLPEACKCSNLLMDRLSATGRRSMALLASRCYYYHSRSYELVGRLDSVRSFFHARLSTATLRSNFDTKAVLINLLLRNYLHYQLHEQAHKLVSRVVFPESAPNNEWARYLYYLGNVVTSVYMSILLGRIKAIQLDYSSAHEHLVSALRKAPQHTAIGFKQTLHKLNTVVELLLGEQPDRSIFRQTTFKAALQPYFQLTQAIHAGDLSRFNDTLRVHGAQFSADKMYTLIIRLRHNVIKTGVRRISLSYSRISLVDIAKKLQLDSVEDAEYIVAKAIHDGVIDAIINHKEGHVTTNETLDLYSTREPFNQFHQRIKFCLSIHNQAERREREQQELENAKELSEDEFDGFP</sequence>
<evidence type="ECO:0000313" key="6">
    <source>
        <dbReference type="EMBL" id="KGB41827.1"/>
    </source>
</evidence>
<dbReference type="PANTHER" id="PTHR10758">
    <property type="entry name" value="26S PROTEASOME NON-ATPASE REGULATORY SUBUNIT 3/COP9 SIGNALOSOME COMPLEX SUBUNIT 3"/>
    <property type="match status" value="1"/>
</dbReference>
<keyword evidence="2 6" id="KW-0647">Proteasome</keyword>
<evidence type="ECO:0000256" key="2">
    <source>
        <dbReference type="ARBA" id="ARBA00022942"/>
    </source>
</evidence>
<dbReference type="Pfam" id="PF01399">
    <property type="entry name" value="PCI"/>
    <property type="match status" value="1"/>
</dbReference>
<dbReference type="GO" id="GO:0008541">
    <property type="term" value="C:proteasome regulatory particle, lid subcomplex"/>
    <property type="evidence" value="ECO:0007669"/>
    <property type="project" value="TreeGrafter"/>
</dbReference>
<dbReference type="FunFam" id="1.25.40.570:FF:000009">
    <property type="entry name" value="26S proteasome non-ATPase regulatory subunit 3"/>
    <property type="match status" value="1"/>
</dbReference>
<dbReference type="InterPro" id="IPR057985">
    <property type="entry name" value="TPR_PSMD3_N"/>
</dbReference>